<dbReference type="Gene3D" id="2.60.120.200">
    <property type="match status" value="1"/>
</dbReference>
<dbReference type="Proteomes" id="UP000887458">
    <property type="component" value="Unassembled WGS sequence"/>
</dbReference>
<name>A0ABQ8J3E5_DERPT</name>
<dbReference type="PANTHER" id="PTHR10963:SF55">
    <property type="entry name" value="GLYCOSIDE HYDROLASE FAMILY 16 PROTEIN"/>
    <property type="match status" value="1"/>
</dbReference>
<sequence>MVISTMIFIIDLINGFCSNKSMLIIIIILYISSSSSFIGCEIVEKKISNKNNNDQWILVDDFNFNNFINNVDNPKKFWYYNQDWLVDDEPENLCMGMNIYQYSCHRKENVRVNKKGHLEIVANINEHIRKTGYSRERFLFDSGMISSKKSWLYGRFVLKAILPEGRSLRSVFILRPVEPKYPGDWLNNGQINGLVYAQQQSAIIAGIHYKMPAGQSYMGRKLYTQRNITRSFNNYVVEWSEHSIRWMFNDFVFFEHNVTKPFDQQFNLILQLGVGGPEFSDQRSGAIQQNDSKQWYNNRFIIDSIRVYQRSSRIPYYSRQSSRTVLRESSPIVDTVRVTNSPTSDIVVPNCSTFSINCLNGAVSRIPRPVRCAIPGNLGYLGRPNCLLTAFNTST</sequence>
<evidence type="ECO:0000313" key="3">
    <source>
        <dbReference type="EMBL" id="KAH9416966.1"/>
    </source>
</evidence>
<feature type="domain" description="GH16" evidence="2">
    <location>
        <begin position="47"/>
        <end position="313"/>
    </location>
</feature>
<evidence type="ECO:0000259" key="2">
    <source>
        <dbReference type="PROSITE" id="PS51762"/>
    </source>
</evidence>
<gene>
    <name evidence="3" type="ORF">DERP_011695</name>
</gene>
<dbReference type="InterPro" id="IPR000757">
    <property type="entry name" value="Beta-glucanase-like"/>
</dbReference>
<dbReference type="SUPFAM" id="SSF49899">
    <property type="entry name" value="Concanavalin A-like lectins/glucanases"/>
    <property type="match status" value="1"/>
</dbReference>
<dbReference type="PROSITE" id="PS51762">
    <property type="entry name" value="GH16_2"/>
    <property type="match status" value="1"/>
</dbReference>
<accession>A0ABQ8J3E5</accession>
<reference evidence="3 4" key="1">
    <citation type="journal article" date="2018" name="J. Allergy Clin. Immunol.">
        <title>High-quality assembly of Dermatophagoides pteronyssinus genome and transcriptome reveals a wide range of novel allergens.</title>
        <authorList>
            <person name="Liu X.Y."/>
            <person name="Yang K.Y."/>
            <person name="Wang M.Q."/>
            <person name="Kwok J.S."/>
            <person name="Zeng X."/>
            <person name="Yang Z."/>
            <person name="Xiao X.J."/>
            <person name="Lau C.P."/>
            <person name="Li Y."/>
            <person name="Huang Z.M."/>
            <person name="Ba J.G."/>
            <person name="Yim A.K."/>
            <person name="Ouyang C.Y."/>
            <person name="Ngai S.M."/>
            <person name="Chan T.F."/>
            <person name="Leung E.L."/>
            <person name="Liu L."/>
            <person name="Liu Z.G."/>
            <person name="Tsui S.K."/>
        </authorList>
    </citation>
    <scope>NUCLEOTIDE SEQUENCE [LARGE SCALE GENOMIC DNA]</scope>
    <source>
        <strain evidence="3">Derp</strain>
    </source>
</reference>
<evidence type="ECO:0000313" key="4">
    <source>
        <dbReference type="Proteomes" id="UP000887458"/>
    </source>
</evidence>
<keyword evidence="4" id="KW-1185">Reference proteome</keyword>
<proteinExistence type="inferred from homology"/>
<dbReference type="InterPro" id="IPR013320">
    <property type="entry name" value="ConA-like_dom_sf"/>
</dbReference>
<dbReference type="Pfam" id="PF00722">
    <property type="entry name" value="Glyco_hydro_16"/>
    <property type="match status" value="1"/>
</dbReference>
<comment type="caution">
    <text evidence="3">The sequence shown here is derived from an EMBL/GenBank/DDBJ whole genome shotgun (WGS) entry which is preliminary data.</text>
</comment>
<comment type="similarity">
    <text evidence="1">Belongs to the glycosyl hydrolase 16 family.</text>
</comment>
<reference evidence="3 4" key="2">
    <citation type="journal article" date="2022" name="Mol. Biol. Evol.">
        <title>Comparative Genomics Reveals Insights into the Divergent Evolution of Astigmatic Mites and Household Pest Adaptations.</title>
        <authorList>
            <person name="Xiong Q."/>
            <person name="Wan A.T."/>
            <person name="Liu X."/>
            <person name="Fung C.S."/>
            <person name="Xiao X."/>
            <person name="Malainual N."/>
            <person name="Hou J."/>
            <person name="Wang L."/>
            <person name="Wang M."/>
            <person name="Yang K.Y."/>
            <person name="Cui Y."/>
            <person name="Leung E.L."/>
            <person name="Nong W."/>
            <person name="Shin S.K."/>
            <person name="Au S.W."/>
            <person name="Jeong K.Y."/>
            <person name="Chew F.T."/>
            <person name="Hui J.H."/>
            <person name="Leung T.F."/>
            <person name="Tungtrongchitr A."/>
            <person name="Zhong N."/>
            <person name="Liu Z."/>
            <person name="Tsui S.K."/>
        </authorList>
    </citation>
    <scope>NUCLEOTIDE SEQUENCE [LARGE SCALE GENOMIC DNA]</scope>
    <source>
        <strain evidence="3">Derp</strain>
    </source>
</reference>
<dbReference type="PANTHER" id="PTHR10963">
    <property type="entry name" value="GLYCOSYL HYDROLASE-RELATED"/>
    <property type="match status" value="1"/>
</dbReference>
<evidence type="ECO:0000256" key="1">
    <source>
        <dbReference type="ARBA" id="ARBA00006865"/>
    </source>
</evidence>
<dbReference type="InterPro" id="IPR050546">
    <property type="entry name" value="Glycosyl_Hydrlase_16"/>
</dbReference>
<dbReference type="EMBL" id="NJHN03000083">
    <property type="protein sequence ID" value="KAH9416966.1"/>
    <property type="molecule type" value="Genomic_DNA"/>
</dbReference>
<protein>
    <recommendedName>
        <fullName evidence="2">GH16 domain-containing protein</fullName>
    </recommendedName>
</protein>
<organism evidence="3 4">
    <name type="scientific">Dermatophagoides pteronyssinus</name>
    <name type="common">European house dust mite</name>
    <dbReference type="NCBI Taxonomy" id="6956"/>
    <lineage>
        <taxon>Eukaryota</taxon>
        <taxon>Metazoa</taxon>
        <taxon>Ecdysozoa</taxon>
        <taxon>Arthropoda</taxon>
        <taxon>Chelicerata</taxon>
        <taxon>Arachnida</taxon>
        <taxon>Acari</taxon>
        <taxon>Acariformes</taxon>
        <taxon>Sarcoptiformes</taxon>
        <taxon>Astigmata</taxon>
        <taxon>Psoroptidia</taxon>
        <taxon>Analgoidea</taxon>
        <taxon>Pyroglyphidae</taxon>
        <taxon>Dermatophagoidinae</taxon>
        <taxon>Dermatophagoides</taxon>
    </lineage>
</organism>